<feature type="domain" description="Translation initiation factor 3 C-terminal" evidence="4">
    <location>
        <begin position="101"/>
        <end position="154"/>
    </location>
</feature>
<dbReference type="PANTHER" id="PTHR10938">
    <property type="entry name" value="TRANSLATION INITIATION FACTOR IF-3"/>
    <property type="match status" value="1"/>
</dbReference>
<dbReference type="PANTHER" id="PTHR10938:SF0">
    <property type="entry name" value="TRANSLATION INITIATION FACTOR IF-3, MITOCHONDRIAL"/>
    <property type="match status" value="1"/>
</dbReference>
<evidence type="ECO:0000259" key="4">
    <source>
        <dbReference type="Pfam" id="PF00707"/>
    </source>
</evidence>
<evidence type="ECO:0000256" key="3">
    <source>
        <dbReference type="ARBA" id="ARBA00022917"/>
    </source>
</evidence>
<keyword evidence="6" id="KW-1185">Reference proteome</keyword>
<dbReference type="EMBL" id="LSRX01000699">
    <property type="protein sequence ID" value="OLP90660.1"/>
    <property type="molecule type" value="Genomic_DNA"/>
</dbReference>
<dbReference type="InterPro" id="IPR036788">
    <property type="entry name" value="T_IF-3_C_sf"/>
</dbReference>
<name>A0A1Q9D654_SYMMI</name>
<reference evidence="5 6" key="1">
    <citation type="submission" date="2016-02" db="EMBL/GenBank/DDBJ databases">
        <title>Genome analysis of coral dinoflagellate symbionts highlights evolutionary adaptations to a symbiotic lifestyle.</title>
        <authorList>
            <person name="Aranda M."/>
            <person name="Li Y."/>
            <person name="Liew Y.J."/>
            <person name="Baumgarten S."/>
            <person name="Simakov O."/>
            <person name="Wilson M."/>
            <person name="Piel J."/>
            <person name="Ashoor H."/>
            <person name="Bougouffa S."/>
            <person name="Bajic V.B."/>
            <person name="Ryu T."/>
            <person name="Ravasi T."/>
            <person name="Bayer T."/>
            <person name="Micklem G."/>
            <person name="Kim H."/>
            <person name="Bhak J."/>
            <person name="Lajeunesse T.C."/>
            <person name="Voolstra C.R."/>
        </authorList>
    </citation>
    <scope>NUCLEOTIDE SEQUENCE [LARGE SCALE GENOMIC DNA]</scope>
    <source>
        <strain evidence="5 6">CCMP2467</strain>
    </source>
</reference>
<proteinExistence type="inferred from homology"/>
<dbReference type="GO" id="GO:0043022">
    <property type="term" value="F:ribosome binding"/>
    <property type="evidence" value="ECO:0007669"/>
    <property type="project" value="TreeGrafter"/>
</dbReference>
<accession>A0A1Q9D654</accession>
<dbReference type="AlphaFoldDB" id="A0A1Q9D654"/>
<dbReference type="Pfam" id="PF00707">
    <property type="entry name" value="IF3_C"/>
    <property type="match status" value="1"/>
</dbReference>
<dbReference type="NCBIfam" id="TIGR00168">
    <property type="entry name" value="infC"/>
    <property type="match status" value="1"/>
</dbReference>
<keyword evidence="2 5" id="KW-0396">Initiation factor</keyword>
<dbReference type="InterPro" id="IPR001288">
    <property type="entry name" value="Translation_initiation_fac_3"/>
</dbReference>
<dbReference type="GO" id="GO:0032790">
    <property type="term" value="P:ribosome disassembly"/>
    <property type="evidence" value="ECO:0007669"/>
    <property type="project" value="TreeGrafter"/>
</dbReference>
<organism evidence="5 6">
    <name type="scientific">Symbiodinium microadriaticum</name>
    <name type="common">Dinoflagellate</name>
    <name type="synonym">Zooxanthella microadriatica</name>
    <dbReference type="NCBI Taxonomy" id="2951"/>
    <lineage>
        <taxon>Eukaryota</taxon>
        <taxon>Sar</taxon>
        <taxon>Alveolata</taxon>
        <taxon>Dinophyceae</taxon>
        <taxon>Suessiales</taxon>
        <taxon>Symbiodiniaceae</taxon>
        <taxon>Symbiodinium</taxon>
    </lineage>
</organism>
<dbReference type="InterPro" id="IPR019815">
    <property type="entry name" value="Translation_initiation_fac_3_C"/>
</dbReference>
<comment type="caution">
    <text evidence="5">The sequence shown here is derived from an EMBL/GenBank/DDBJ whole genome shotgun (WGS) entry which is preliminary data.</text>
</comment>
<gene>
    <name evidence="5" type="primary">infC</name>
    <name evidence="5" type="ORF">AK812_SmicGene27709</name>
</gene>
<dbReference type="GO" id="GO:0003743">
    <property type="term" value="F:translation initiation factor activity"/>
    <property type="evidence" value="ECO:0007669"/>
    <property type="project" value="UniProtKB-KW"/>
</dbReference>
<evidence type="ECO:0000313" key="5">
    <source>
        <dbReference type="EMBL" id="OLP90660.1"/>
    </source>
</evidence>
<sequence>MQLQQLSLAHGRLEAVEENERCELLYFRSECRILSSVKILRLPPALPWFEGRVDVISGLLFAAAAATAEPDPPLVKIFSIGKYVYEEKKKAKELAKNKVPKIKEVKITYTIGDHDLNTKLRNIEKWLENKRQQVKVQCVMKGRSRMFEGQARSMSVETVMTTMIMMLVAA</sequence>
<dbReference type="InterPro" id="IPR036787">
    <property type="entry name" value="T_IF-3_N_sf"/>
</dbReference>
<evidence type="ECO:0000256" key="1">
    <source>
        <dbReference type="ARBA" id="ARBA00005439"/>
    </source>
</evidence>
<protein>
    <submittedName>
        <fullName evidence="5">Translation initiation factor IF-3</fullName>
    </submittedName>
</protein>
<dbReference type="SUPFAM" id="SSF54364">
    <property type="entry name" value="Translation initiation factor IF3, N-terminal domain"/>
    <property type="match status" value="1"/>
</dbReference>
<dbReference type="Proteomes" id="UP000186817">
    <property type="component" value="Unassembled WGS sequence"/>
</dbReference>
<evidence type="ECO:0000313" key="6">
    <source>
        <dbReference type="Proteomes" id="UP000186817"/>
    </source>
</evidence>
<keyword evidence="3" id="KW-0648">Protein biosynthesis</keyword>
<comment type="similarity">
    <text evidence="1">Belongs to the IF-3 family.</text>
</comment>
<dbReference type="SUPFAM" id="SSF55200">
    <property type="entry name" value="Translation initiation factor IF3, C-terminal domain"/>
    <property type="match status" value="1"/>
</dbReference>
<evidence type="ECO:0000256" key="2">
    <source>
        <dbReference type="ARBA" id="ARBA00022540"/>
    </source>
</evidence>
<dbReference type="Gene3D" id="3.30.110.10">
    <property type="entry name" value="Translation initiation factor 3 (IF-3), C-terminal domain"/>
    <property type="match status" value="1"/>
</dbReference>